<comment type="caution">
    <text evidence="1">The sequence shown here is derived from an EMBL/GenBank/DDBJ whole genome shotgun (WGS) entry which is preliminary data.</text>
</comment>
<gene>
    <name evidence="1" type="ORF">DMB68_18805</name>
</gene>
<dbReference type="AlphaFoldDB" id="A0A2V4BY51"/>
<dbReference type="EMBL" id="QJHL01000005">
    <property type="protein sequence ID" value="PXY43637.1"/>
    <property type="molecule type" value="Genomic_DNA"/>
</dbReference>
<proteinExistence type="predicted"/>
<organism evidence="1 2">
    <name type="scientific">Flavobacterium hydrophilum</name>
    <dbReference type="NCBI Taxonomy" id="2211445"/>
    <lineage>
        <taxon>Bacteria</taxon>
        <taxon>Pseudomonadati</taxon>
        <taxon>Bacteroidota</taxon>
        <taxon>Flavobacteriia</taxon>
        <taxon>Flavobacteriales</taxon>
        <taxon>Flavobacteriaceae</taxon>
        <taxon>Flavobacterium</taxon>
    </lineage>
</organism>
<evidence type="ECO:0000313" key="1">
    <source>
        <dbReference type="EMBL" id="PXY43637.1"/>
    </source>
</evidence>
<keyword evidence="2" id="KW-1185">Reference proteome</keyword>
<sequence>MKRKSIYGLAVVMYLMTIGCDNTEDGNYVDPITLYEKVNGNWGLANLKMVDDFAKANKIEPSEQNLSTYFNYEDFKIKFNVDEKMNPTSYEVLGDVPPLFAPTGFWELSSDFQPTNASGPVRIYLYSDAQKTQKTDELRLTSVPGNNDEMELQLVHSSGGSAFVSYVFKLNAIN</sequence>
<dbReference type="OrthoDB" id="1342164at2"/>
<protein>
    <submittedName>
        <fullName evidence="1">DUF5004 domain-containing protein</fullName>
    </submittedName>
</protein>
<reference evidence="1 2" key="1">
    <citation type="submission" date="2018-05" db="EMBL/GenBank/DDBJ databases">
        <title>Flavobacterium sp. strain IMCC34758, incomplete genome.</title>
        <authorList>
            <person name="Joung Y."/>
        </authorList>
    </citation>
    <scope>NUCLEOTIDE SEQUENCE [LARGE SCALE GENOMIC DNA]</scope>
    <source>
        <strain evidence="1 2">IMCC34758</strain>
    </source>
</reference>
<evidence type="ECO:0000313" key="2">
    <source>
        <dbReference type="Proteomes" id="UP000247681"/>
    </source>
</evidence>
<accession>A0A2V4BY51</accession>
<dbReference type="RefSeq" id="WP_110348180.1">
    <property type="nucleotide sequence ID" value="NZ_QJHL01000005.1"/>
</dbReference>
<name>A0A2V4BY51_9FLAO</name>
<dbReference type="Proteomes" id="UP000247681">
    <property type="component" value="Unassembled WGS sequence"/>
</dbReference>
<dbReference type="InterPro" id="IPR032168">
    <property type="entry name" value="DUF5004"/>
</dbReference>
<dbReference type="PROSITE" id="PS51257">
    <property type="entry name" value="PROKAR_LIPOPROTEIN"/>
    <property type="match status" value="1"/>
</dbReference>
<dbReference type="Pfam" id="PF16395">
    <property type="entry name" value="DUF5004"/>
    <property type="match status" value="1"/>
</dbReference>